<feature type="transmembrane region" description="Helical" evidence="6">
    <location>
        <begin position="56"/>
        <end position="74"/>
    </location>
</feature>
<dbReference type="AlphaFoldDB" id="A0A1A2E404"/>
<protein>
    <recommendedName>
        <fullName evidence="7">MrpA C-terminal/MbhD domain-containing protein</fullName>
    </recommendedName>
</protein>
<keyword evidence="5 6" id="KW-0472">Membrane</keyword>
<dbReference type="InterPro" id="IPR025383">
    <property type="entry name" value="MrpA_C/MbhD"/>
</dbReference>
<accession>A0A1A2E404</accession>
<evidence type="ECO:0000256" key="4">
    <source>
        <dbReference type="ARBA" id="ARBA00022989"/>
    </source>
</evidence>
<reference evidence="9" key="1">
    <citation type="submission" date="2016-06" db="EMBL/GenBank/DDBJ databases">
        <authorList>
            <person name="Sutton G."/>
            <person name="Brinkac L."/>
            <person name="Sanka R."/>
            <person name="Adams M."/>
            <person name="Lau E."/>
            <person name="Mehaffy C."/>
            <person name="Tameris M."/>
            <person name="Hatherill M."/>
            <person name="Hanekom W."/>
            <person name="Mahomed H."/>
            <person name="Mcshane H."/>
        </authorList>
    </citation>
    <scope>NUCLEOTIDE SEQUENCE [LARGE SCALE GENOMIC DNA]</scope>
    <source>
        <strain evidence="9">852014-51077_SCH5608930-a</strain>
    </source>
</reference>
<evidence type="ECO:0000313" key="9">
    <source>
        <dbReference type="Proteomes" id="UP000093985"/>
    </source>
</evidence>
<dbReference type="GO" id="GO:0005886">
    <property type="term" value="C:plasma membrane"/>
    <property type="evidence" value="ECO:0007669"/>
    <property type="project" value="UniProtKB-SubCell"/>
</dbReference>
<evidence type="ECO:0000256" key="1">
    <source>
        <dbReference type="ARBA" id="ARBA00004651"/>
    </source>
</evidence>
<keyword evidence="2" id="KW-1003">Cell membrane</keyword>
<feature type="transmembrane region" description="Helical" evidence="6">
    <location>
        <begin position="30"/>
        <end position="49"/>
    </location>
</feature>
<evidence type="ECO:0000256" key="2">
    <source>
        <dbReference type="ARBA" id="ARBA00022475"/>
    </source>
</evidence>
<name>A0A1A2E404_MYCSD</name>
<sequence length="83" mass="8774">MTALILLSVTLVGGTGTVVAMTADPHRQAIVLAVFGLALTVLFVMLQAPDVALSQLLIGGVVVPLMVMLAVRTVQRRHREVGR</sequence>
<evidence type="ECO:0000256" key="6">
    <source>
        <dbReference type="SAM" id="Phobius"/>
    </source>
</evidence>
<dbReference type="Pfam" id="PF13244">
    <property type="entry name" value="MbhD"/>
    <property type="match status" value="1"/>
</dbReference>
<dbReference type="OrthoDB" id="4337946at2"/>
<keyword evidence="4 6" id="KW-1133">Transmembrane helix</keyword>
<dbReference type="Proteomes" id="UP000093985">
    <property type="component" value="Unassembled WGS sequence"/>
</dbReference>
<proteinExistence type="predicted"/>
<comment type="subcellular location">
    <subcellularLocation>
        <location evidence="1">Cell membrane</location>
        <topology evidence="1">Multi-pass membrane protein</topology>
    </subcellularLocation>
</comment>
<evidence type="ECO:0000313" key="8">
    <source>
        <dbReference type="EMBL" id="OBF99243.1"/>
    </source>
</evidence>
<comment type="caution">
    <text evidence="8">The sequence shown here is derived from an EMBL/GenBank/DDBJ whole genome shotgun (WGS) entry which is preliminary data.</text>
</comment>
<gene>
    <name evidence="8" type="ORF">A5771_19590</name>
</gene>
<organism evidence="8 9">
    <name type="scientific">Mycolicibacter sinensis (strain JDM601)</name>
    <name type="common">Mycobacterium sinense</name>
    <dbReference type="NCBI Taxonomy" id="875328"/>
    <lineage>
        <taxon>Bacteria</taxon>
        <taxon>Bacillati</taxon>
        <taxon>Actinomycetota</taxon>
        <taxon>Actinomycetes</taxon>
        <taxon>Mycobacteriales</taxon>
        <taxon>Mycobacteriaceae</taxon>
        <taxon>Mycolicibacter</taxon>
    </lineage>
</organism>
<evidence type="ECO:0000256" key="5">
    <source>
        <dbReference type="ARBA" id="ARBA00023136"/>
    </source>
</evidence>
<keyword evidence="3 6" id="KW-0812">Transmembrane</keyword>
<dbReference type="RefSeq" id="WP_064857203.1">
    <property type="nucleotide sequence ID" value="NZ_LZIM01000094.1"/>
</dbReference>
<dbReference type="EMBL" id="LZIN01000108">
    <property type="protein sequence ID" value="OBF99243.1"/>
    <property type="molecule type" value="Genomic_DNA"/>
</dbReference>
<evidence type="ECO:0000259" key="7">
    <source>
        <dbReference type="Pfam" id="PF13244"/>
    </source>
</evidence>
<feature type="domain" description="MrpA C-terminal/MbhD" evidence="7">
    <location>
        <begin position="14"/>
        <end position="75"/>
    </location>
</feature>
<evidence type="ECO:0000256" key="3">
    <source>
        <dbReference type="ARBA" id="ARBA00022692"/>
    </source>
</evidence>